<evidence type="ECO:0000256" key="4">
    <source>
        <dbReference type="SAM" id="Coils"/>
    </source>
</evidence>
<dbReference type="Pfam" id="PF00665">
    <property type="entry name" value="rve"/>
    <property type="match status" value="1"/>
</dbReference>
<protein>
    <submittedName>
        <fullName evidence="8">Uncharacterized protein</fullName>
    </submittedName>
</protein>
<feature type="domain" description="Integrase catalytic" evidence="7">
    <location>
        <begin position="858"/>
        <end position="1025"/>
    </location>
</feature>
<dbReference type="GO" id="GO:0016787">
    <property type="term" value="F:hydrolase activity"/>
    <property type="evidence" value="ECO:0007669"/>
    <property type="project" value="UniProtKB-KW"/>
</dbReference>
<dbReference type="PROSITE" id="PS50994">
    <property type="entry name" value="INTEGRASE"/>
    <property type="match status" value="1"/>
</dbReference>
<dbReference type="SUPFAM" id="SSF57756">
    <property type="entry name" value="Retrovirus zinc finger-like domains"/>
    <property type="match status" value="1"/>
</dbReference>
<dbReference type="InterPro" id="IPR001584">
    <property type="entry name" value="Integrase_cat-core"/>
</dbReference>
<feature type="compositionally biased region" description="Polar residues" evidence="5">
    <location>
        <begin position="13"/>
        <end position="24"/>
    </location>
</feature>
<feature type="compositionally biased region" description="Low complexity" evidence="5">
    <location>
        <begin position="97"/>
        <end position="116"/>
    </location>
</feature>
<feature type="domain" description="CCHC-type" evidence="6">
    <location>
        <begin position="619"/>
        <end position="633"/>
    </location>
</feature>
<feature type="compositionally biased region" description="Basic and acidic residues" evidence="5">
    <location>
        <begin position="1086"/>
        <end position="1116"/>
    </location>
</feature>
<dbReference type="EMBL" id="BKCJ010001149">
    <property type="protein sequence ID" value="GEU39249.1"/>
    <property type="molecule type" value="Genomic_DNA"/>
</dbReference>
<proteinExistence type="predicted"/>
<organism evidence="8">
    <name type="scientific">Tanacetum cinerariifolium</name>
    <name type="common">Dalmatian daisy</name>
    <name type="synonym">Chrysanthemum cinerariifolium</name>
    <dbReference type="NCBI Taxonomy" id="118510"/>
    <lineage>
        <taxon>Eukaryota</taxon>
        <taxon>Viridiplantae</taxon>
        <taxon>Streptophyta</taxon>
        <taxon>Embryophyta</taxon>
        <taxon>Tracheophyta</taxon>
        <taxon>Spermatophyta</taxon>
        <taxon>Magnoliopsida</taxon>
        <taxon>eudicotyledons</taxon>
        <taxon>Gunneridae</taxon>
        <taxon>Pentapetalae</taxon>
        <taxon>asterids</taxon>
        <taxon>campanulids</taxon>
        <taxon>Asterales</taxon>
        <taxon>Asteraceae</taxon>
        <taxon>Asteroideae</taxon>
        <taxon>Anthemideae</taxon>
        <taxon>Anthemidinae</taxon>
        <taxon>Tanacetum</taxon>
    </lineage>
</organism>
<dbReference type="InterPro" id="IPR001878">
    <property type="entry name" value="Znf_CCHC"/>
</dbReference>
<dbReference type="PANTHER" id="PTHR42648:SF32">
    <property type="entry name" value="RIBONUCLEASE H-LIKE DOMAIN, GAG-PRE-INTEGRASE DOMAIN PROTEIN-RELATED"/>
    <property type="match status" value="1"/>
</dbReference>
<dbReference type="PROSITE" id="PS50158">
    <property type="entry name" value="ZF_CCHC"/>
    <property type="match status" value="1"/>
</dbReference>
<dbReference type="CDD" id="cd09272">
    <property type="entry name" value="RNase_HI_RT_Ty1"/>
    <property type="match status" value="1"/>
</dbReference>
<evidence type="ECO:0000259" key="7">
    <source>
        <dbReference type="PROSITE" id="PS50994"/>
    </source>
</evidence>
<dbReference type="InterPro" id="IPR039537">
    <property type="entry name" value="Retrotran_Ty1/copia-like"/>
</dbReference>
<keyword evidence="2" id="KW-0378">Hydrolase</keyword>
<dbReference type="GO" id="GO:0008270">
    <property type="term" value="F:zinc ion binding"/>
    <property type="evidence" value="ECO:0007669"/>
    <property type="project" value="UniProtKB-KW"/>
</dbReference>
<name>A0A6L2JRD3_TANCI</name>
<evidence type="ECO:0000256" key="2">
    <source>
        <dbReference type="ARBA" id="ARBA00022801"/>
    </source>
</evidence>
<dbReference type="Gene3D" id="3.30.420.10">
    <property type="entry name" value="Ribonuclease H-like superfamily/Ribonuclease H"/>
    <property type="match status" value="1"/>
</dbReference>
<dbReference type="GO" id="GO:0015074">
    <property type="term" value="P:DNA integration"/>
    <property type="evidence" value="ECO:0007669"/>
    <property type="project" value="InterPro"/>
</dbReference>
<feature type="region of interest" description="Disordered" evidence="5">
    <location>
        <begin position="1815"/>
        <end position="1841"/>
    </location>
</feature>
<keyword evidence="1" id="KW-0479">Metal-binding</keyword>
<evidence type="ECO:0000256" key="3">
    <source>
        <dbReference type="PROSITE-ProRule" id="PRU00047"/>
    </source>
</evidence>
<feature type="compositionally biased region" description="Basic and acidic residues" evidence="5">
    <location>
        <begin position="1820"/>
        <end position="1841"/>
    </location>
</feature>
<keyword evidence="3" id="KW-0863">Zinc-finger</keyword>
<accession>A0A6L2JRD3</accession>
<feature type="coiled-coil region" evidence="4">
    <location>
        <begin position="1625"/>
        <end position="1663"/>
    </location>
</feature>
<evidence type="ECO:0000259" key="6">
    <source>
        <dbReference type="PROSITE" id="PS50158"/>
    </source>
</evidence>
<dbReference type="InterPro" id="IPR012337">
    <property type="entry name" value="RNaseH-like_sf"/>
</dbReference>
<feature type="compositionally biased region" description="Pro residues" evidence="5">
    <location>
        <begin position="1"/>
        <end position="12"/>
    </location>
</feature>
<gene>
    <name evidence="8" type="ORF">Tci_011227</name>
</gene>
<sequence>MSGTVPPIPPPLGTSSGNPSSPNVNRVDRMPTTTDHINAMTTINALSSKALISNNHFQDSDSVVEEDQRTSNEFMVDLNVEYHERVLLVNLEKDFPSNKTSTPSYPSSNNSFNKPKPYTPSFNQTSSQNTCNYQKDYKGKYKGLKAEMVVHTKRIDDLTKGNKDEGTTMIREFMAIAKDEPSVGKADARYGQWVDITMKKRKNLVNKINLLKQEMSLHKSELCNLKNTMSINCSLQNEVVRFNLENESLKDEISDLKKALGGRGKRKEKISSKEVIFTKADESSSLSILEITSDSESECKTREPLLPLPKLKRATPTVIKRKTGNKLPTIPESGSDKKADSSTEQLLLTLIEELTVLKSTPTTGDRGLLTSNPQNPLKSGFTKGTNLCENVCARLPKEDSVTPKDPPEFTKAGDHLAFNKLDQPESADILKSAETQNNVIIEPIIKVSILVVLDLSKITVPYKLREFDPFRAWDQQVAIDKGNTLPKTHLMKGVEIVTPINFIKDKAQRRLEVKARSTLMMGIPNEHQLKFNSIKDAKLLLEAVEKRNKPDLESMSMDDLCNNLKDLEQIHPDDIEEMDLRWQMAILTIRARRFLKNTGRKLTVNGNKTIGFDKIRVECYNCHKRGHFVRECRAPISQDNMNRESTRRNIPVETTNSSALVSCDGKFMPPKPDLSFIGLKEFSVEHVVENKAKDNEEKPKNVRENNGALIIEDWESDDEKETMSQPKVEKETVKPSVVKNEFVKPKQQKKIARKTIKQVEKTKQNSHKPRGNKRNWNDMMSYRLGSNFEMFNKACYGKIVNAARSTTVVNTARSKAVVNTASSKAVVNVVQGKMLMLLRPQHVGIKELLIVDAQGTRQGTCPILLIMKKLIEDMLPLESLMKKMYCLVVTDDYSRFTWGFFLATKDETSDILKSFITRIENLINHKVKVIRCDNKTEFKNREMNQFCKMKGIIRHYSVARTPQPNGYAEKRTRTLIEAAKTMLVDSKLPTTFWAKAVSTACYVQNRVLVVKPHNMTPYELFYGRTPALSFMRPFGCPVTILNTIDHLGNNASKARKKNEPVKNYILLPLWTADPLFSQDPKIPKSSQDDGFKPSNDVGKKDNKGDLKKDDQEKDDSVNSTNRVNTVSSTFNTASTSGVNAVDKNIINELLDDPNMPKFEDISIFEDSHEDVGAEADLHNLESTFQVSPIPTTKVHKDHPLDQVIGDMQSVIQTRRMSKNLEEHGFEGNSSFKGSKLDRSYARRASTVQATKGIDYDEVFSPVARIEAIRLFLAYALFKDFVVYQMDVKSDFLYGKIKEEVYVCQPPRFEDPNFLNKVYKVEKTLYGLHQAPRAWYETLSTYLLDNGFQRGKIDKTLFIRRHNGLQVKQKKDDIFISQDKYVARILKKFGFSEVKTASTPMETQKPLLKDKDGEEVDVHMYRSMIDSFLTSSRPDIMFAVYTCARYQVNHKVSYLHAVKRNLSDYAGASLDRKSTTGGCQFLGCRLILWQCKKQTVVANSTTKAEYVADSSCCGQTFLDTQLNGLPTHKEKYDVPSHTKKVFANKKRIGKGFLGKETPLFLTMVGPNQVAMGEDIVADEAVYKEGDGSLVRAATTASSLEAKQVSGGNTPRSDEDRMKLNELIDICTTLTQRVLDLETELKETKATHKAEVVDLRKRVKKLEKKHKSRTHKLKRLYKVGLSARVESSTDDRSLDKEDASKQGRMNIDDIDADDNITLVSAQDEVNVDEGIENVIEEEVVEDIITAKLITEVVSVAGDELNAASRPSTPVSATTPTITTAPTTTEATKTNVEITTASKVRGVTIHKQDESTTIKLISSQQPRVKDKSKGKEKMTEPEPVKSLKKRTLEQIRMDEELDAKLEAEIQAEFQEEEMIAREKAQQEVEANESLINTWDDIQAKINADA</sequence>
<dbReference type="Pfam" id="PF07727">
    <property type="entry name" value="RVT_2"/>
    <property type="match status" value="1"/>
</dbReference>
<dbReference type="Gene3D" id="4.10.60.10">
    <property type="entry name" value="Zinc finger, CCHC-type"/>
    <property type="match status" value="1"/>
</dbReference>
<comment type="caution">
    <text evidence="8">The sequence shown here is derived from an EMBL/GenBank/DDBJ whole genome shotgun (WGS) entry which is preliminary data.</text>
</comment>
<dbReference type="InterPro" id="IPR036397">
    <property type="entry name" value="RNaseH_sf"/>
</dbReference>
<dbReference type="GO" id="GO:0003676">
    <property type="term" value="F:nucleic acid binding"/>
    <property type="evidence" value="ECO:0007669"/>
    <property type="project" value="InterPro"/>
</dbReference>
<evidence type="ECO:0000256" key="5">
    <source>
        <dbReference type="SAM" id="MobiDB-lite"/>
    </source>
</evidence>
<dbReference type="SMART" id="SM00343">
    <property type="entry name" value="ZnF_C2HC"/>
    <property type="match status" value="1"/>
</dbReference>
<dbReference type="InterPro" id="IPR036875">
    <property type="entry name" value="Znf_CCHC_sf"/>
</dbReference>
<feature type="compositionally biased region" description="Polar residues" evidence="5">
    <location>
        <begin position="1117"/>
        <end position="1134"/>
    </location>
</feature>
<dbReference type="InterPro" id="IPR013103">
    <property type="entry name" value="RVT_2"/>
</dbReference>
<feature type="region of interest" description="Disordered" evidence="5">
    <location>
        <begin position="1"/>
        <end position="30"/>
    </location>
</feature>
<evidence type="ECO:0000256" key="1">
    <source>
        <dbReference type="ARBA" id="ARBA00022723"/>
    </source>
</evidence>
<evidence type="ECO:0000313" key="8">
    <source>
        <dbReference type="EMBL" id="GEU39249.1"/>
    </source>
</evidence>
<feature type="region of interest" description="Disordered" evidence="5">
    <location>
        <begin position="1078"/>
        <end position="1134"/>
    </location>
</feature>
<keyword evidence="4" id="KW-0175">Coiled coil</keyword>
<dbReference type="PANTHER" id="PTHR42648">
    <property type="entry name" value="TRANSPOSASE, PUTATIVE-RELATED"/>
    <property type="match status" value="1"/>
</dbReference>
<keyword evidence="3" id="KW-0862">Zinc</keyword>
<feature type="compositionally biased region" description="Polar residues" evidence="5">
    <location>
        <begin position="120"/>
        <end position="129"/>
    </location>
</feature>
<feature type="coiled-coil region" evidence="4">
    <location>
        <begin position="194"/>
        <end position="259"/>
    </location>
</feature>
<dbReference type="SUPFAM" id="SSF53098">
    <property type="entry name" value="Ribonuclease H-like"/>
    <property type="match status" value="1"/>
</dbReference>
<feature type="region of interest" description="Disordered" evidence="5">
    <location>
        <begin position="95"/>
        <end position="129"/>
    </location>
</feature>
<reference evidence="8" key="1">
    <citation type="journal article" date="2019" name="Sci. Rep.">
        <title>Draft genome of Tanacetum cinerariifolium, the natural source of mosquito coil.</title>
        <authorList>
            <person name="Yamashiro T."/>
            <person name="Shiraishi A."/>
            <person name="Satake H."/>
            <person name="Nakayama K."/>
        </authorList>
    </citation>
    <scope>NUCLEOTIDE SEQUENCE</scope>
</reference>